<dbReference type="EC" id="6.3.4.15" evidence="5"/>
<evidence type="ECO:0000256" key="3">
    <source>
        <dbReference type="ARBA" id="ARBA00022840"/>
    </source>
</evidence>
<name>A0A2L0UCC1_9MICC</name>
<dbReference type="RefSeq" id="WP_133082078.1">
    <property type="nucleotide sequence ID" value="NZ_CP024915.1"/>
</dbReference>
<keyword evidence="2" id="KW-0547">Nucleotide-binding</keyword>
<protein>
    <recommendedName>
        <fullName evidence="5">biotin--[biotin carboxyl-carrier protein] ligase</fullName>
        <ecNumber evidence="5">6.3.4.15</ecNumber>
    </recommendedName>
</protein>
<dbReference type="Pfam" id="PF03099">
    <property type="entry name" value="BPL_LplA_LipB"/>
    <property type="match status" value="1"/>
</dbReference>
<keyword evidence="4" id="KW-0092">Biotin</keyword>
<evidence type="ECO:0000259" key="6">
    <source>
        <dbReference type="PROSITE" id="PS51733"/>
    </source>
</evidence>
<evidence type="ECO:0000256" key="5">
    <source>
        <dbReference type="ARBA" id="ARBA00024227"/>
    </source>
</evidence>
<dbReference type="PANTHER" id="PTHR12835:SF5">
    <property type="entry name" value="BIOTIN--PROTEIN LIGASE"/>
    <property type="match status" value="1"/>
</dbReference>
<dbReference type="InterPro" id="IPR003142">
    <property type="entry name" value="BPL_C"/>
</dbReference>
<dbReference type="GO" id="GO:0005737">
    <property type="term" value="C:cytoplasm"/>
    <property type="evidence" value="ECO:0007669"/>
    <property type="project" value="TreeGrafter"/>
</dbReference>
<dbReference type="SUPFAM" id="SSF50037">
    <property type="entry name" value="C-terminal domain of transcriptional repressors"/>
    <property type="match status" value="1"/>
</dbReference>
<evidence type="ECO:0000313" key="8">
    <source>
        <dbReference type="Proteomes" id="UP000239187"/>
    </source>
</evidence>
<dbReference type="GO" id="GO:0005524">
    <property type="term" value="F:ATP binding"/>
    <property type="evidence" value="ECO:0007669"/>
    <property type="project" value="UniProtKB-KW"/>
</dbReference>
<dbReference type="InterPro" id="IPR004143">
    <property type="entry name" value="BPL_LPL_catalytic"/>
</dbReference>
<keyword evidence="1 7" id="KW-0436">Ligase</keyword>
<dbReference type="Gene3D" id="2.30.30.100">
    <property type="match status" value="1"/>
</dbReference>
<evidence type="ECO:0000256" key="1">
    <source>
        <dbReference type="ARBA" id="ARBA00022598"/>
    </source>
</evidence>
<dbReference type="Proteomes" id="UP000239187">
    <property type="component" value="Chromosome"/>
</dbReference>
<dbReference type="SUPFAM" id="SSF55681">
    <property type="entry name" value="Class II aaRS and biotin synthetases"/>
    <property type="match status" value="1"/>
</dbReference>
<keyword evidence="3" id="KW-0067">ATP-binding</keyword>
<proteinExistence type="predicted"/>
<dbReference type="InterPro" id="IPR008988">
    <property type="entry name" value="Transcriptional_repressor_C"/>
</dbReference>
<accession>A0A2L0UCC1</accession>
<reference evidence="7 8" key="1">
    <citation type="submission" date="2017-11" db="EMBL/GenBank/DDBJ databases">
        <title>Draft genome of Arthrobacter agilis strain UMCV2, a plant growth-promoting rhizobacterium and biocontrol capacity of phytopathogenic fungi.</title>
        <authorList>
            <person name="Martinez-Camara R."/>
            <person name="Santoyo G."/>
            <person name="Moreno-Hagelsieb G."/>
            <person name="Valencia-Cantero E."/>
        </authorList>
    </citation>
    <scope>NUCLEOTIDE SEQUENCE [LARGE SCALE GENOMIC DNA]</scope>
    <source>
        <strain evidence="7 8">UMCV2</strain>
    </source>
</reference>
<evidence type="ECO:0000313" key="7">
    <source>
        <dbReference type="EMBL" id="AUZ86842.1"/>
    </source>
</evidence>
<gene>
    <name evidence="7" type="ORF">CVO76_03685</name>
</gene>
<organism evidence="7 8">
    <name type="scientific">Arthrobacter agilis</name>
    <dbReference type="NCBI Taxonomy" id="37921"/>
    <lineage>
        <taxon>Bacteria</taxon>
        <taxon>Bacillati</taxon>
        <taxon>Actinomycetota</taxon>
        <taxon>Actinomycetes</taxon>
        <taxon>Micrococcales</taxon>
        <taxon>Micrococcaceae</taxon>
        <taxon>Arthrobacter</taxon>
    </lineage>
</organism>
<feature type="domain" description="BPL/LPL catalytic" evidence="6">
    <location>
        <begin position="16"/>
        <end position="215"/>
    </location>
</feature>
<dbReference type="NCBIfam" id="TIGR00121">
    <property type="entry name" value="birA_ligase"/>
    <property type="match status" value="1"/>
</dbReference>
<dbReference type="PANTHER" id="PTHR12835">
    <property type="entry name" value="BIOTIN PROTEIN LIGASE"/>
    <property type="match status" value="1"/>
</dbReference>
<dbReference type="InterPro" id="IPR004408">
    <property type="entry name" value="Biotin_CoA_COase_ligase"/>
</dbReference>
<dbReference type="AlphaFoldDB" id="A0A2L0UCC1"/>
<dbReference type="CDD" id="cd16442">
    <property type="entry name" value="BPL"/>
    <property type="match status" value="1"/>
</dbReference>
<dbReference type="PROSITE" id="PS51733">
    <property type="entry name" value="BPL_LPL_CATALYTIC"/>
    <property type="match status" value="1"/>
</dbReference>
<sequence>MSSRYSNLERPGLDLGALRTALCMPSGPFSRLDIVARTGSTNTDLVDAAQREAAGWPDLSVLGAEVQTAGRGRLDRAWVAPERSSLFVSVLLRPFNRQGRPVPTAAYSWFSLLAALALAESVEDRTEIAPQLKWPNDVTVDGRKLAGVLAQFVPGAGAEPPAVVVGVGLNVSLTDEELPVPTATSLLLEYAGTTDRNILLKSFLRTFADSYRAFCDVDGDAGVDWDNGPSLLTRVGARMATLGQDVRAELPGGVALSGRALALDPHGALIVRDEDGERHTVSAGDVVHLRPQE</sequence>
<dbReference type="EMBL" id="CP024915">
    <property type="protein sequence ID" value="AUZ86842.1"/>
    <property type="molecule type" value="Genomic_DNA"/>
</dbReference>
<dbReference type="Pfam" id="PF02237">
    <property type="entry name" value="BPL_C"/>
    <property type="match status" value="1"/>
</dbReference>
<evidence type="ECO:0000256" key="4">
    <source>
        <dbReference type="ARBA" id="ARBA00023267"/>
    </source>
</evidence>
<dbReference type="InterPro" id="IPR045864">
    <property type="entry name" value="aa-tRNA-synth_II/BPL/LPL"/>
</dbReference>
<dbReference type="Gene3D" id="3.30.930.10">
    <property type="entry name" value="Bira Bifunctional Protein, Domain 2"/>
    <property type="match status" value="1"/>
</dbReference>
<dbReference type="GO" id="GO:0004077">
    <property type="term" value="F:biotin--[biotin carboxyl-carrier protein] ligase activity"/>
    <property type="evidence" value="ECO:0007669"/>
    <property type="project" value="UniProtKB-EC"/>
</dbReference>
<evidence type="ECO:0000256" key="2">
    <source>
        <dbReference type="ARBA" id="ARBA00022741"/>
    </source>
</evidence>